<reference evidence="1 2" key="2">
    <citation type="journal article" date="2011" name="J. Bacteriol.">
        <title>Genomes of three methylotrophs from a single niche uncover genetic and metabolic divergence of Methylophilaceae.</title>
        <authorList>
            <person name="Lapidus A."/>
            <person name="Clum A."/>
            <person name="Labutti K."/>
            <person name="Kaluzhnaya M.G."/>
            <person name="Lim S."/>
            <person name="Beck D.A."/>
            <person name="Glavina Del Rio T."/>
            <person name="Nolan M."/>
            <person name="Mavromatis K."/>
            <person name="Huntemann M."/>
            <person name="Lucas S."/>
            <person name="Lidstrom M.E."/>
            <person name="Ivanova N."/>
            <person name="Chistoserdova L."/>
        </authorList>
    </citation>
    <scope>NUCLEOTIDE SEQUENCE [LARGE SCALE GENOMIC DNA]</scope>
    <source>
        <strain evidence="1 2">301</strain>
    </source>
</reference>
<dbReference type="KEGG" id="meh:M301_2475"/>
<proteinExistence type="predicted"/>
<gene>
    <name evidence="1" type="ordered locus">M301_2475</name>
</gene>
<keyword evidence="2" id="KW-1185">Reference proteome</keyword>
<reference evidence="2" key="1">
    <citation type="submission" date="2010-05" db="EMBL/GenBank/DDBJ databases">
        <title>Complete sequence of Methylotenera sp. 301.</title>
        <authorList>
            <person name="Lucas S."/>
            <person name="Copeland A."/>
            <person name="Lapidus A."/>
            <person name="Cheng J.-F."/>
            <person name="Bruce D."/>
            <person name="Goodwin L."/>
            <person name="Pitluck S."/>
            <person name="Clum A."/>
            <person name="Land M."/>
            <person name="Hauser L."/>
            <person name="Kyrpides N."/>
            <person name="Ivanova N."/>
            <person name="Chistoservova L."/>
            <person name="Kalyuzhnaya M."/>
            <person name="Woyke T."/>
        </authorList>
    </citation>
    <scope>NUCLEOTIDE SEQUENCE [LARGE SCALE GENOMIC DNA]</scope>
    <source>
        <strain evidence="2">301</strain>
    </source>
</reference>
<organism evidence="1 2">
    <name type="scientific">Methylotenera versatilis (strain 301)</name>
    <dbReference type="NCBI Taxonomy" id="666681"/>
    <lineage>
        <taxon>Bacteria</taxon>
        <taxon>Pseudomonadati</taxon>
        <taxon>Pseudomonadota</taxon>
        <taxon>Betaproteobacteria</taxon>
        <taxon>Nitrosomonadales</taxon>
        <taxon>Methylophilaceae</taxon>
        <taxon>Methylotenera</taxon>
    </lineage>
</organism>
<protein>
    <submittedName>
        <fullName evidence="1">Uncharacterized protein</fullName>
    </submittedName>
</protein>
<accession>D7DMR0</accession>
<dbReference type="AlphaFoldDB" id="D7DMR0"/>
<evidence type="ECO:0000313" key="2">
    <source>
        <dbReference type="Proteomes" id="UP000000383"/>
    </source>
</evidence>
<sequence>MFEWLGASKDKPYHFVLAAHFWVDIISYRYLQKINPLSANNHTIELQIQREPDLDAIINNPIFYDVAYNFHHARHHSNL</sequence>
<evidence type="ECO:0000313" key="1">
    <source>
        <dbReference type="EMBL" id="ADI30837.1"/>
    </source>
</evidence>
<name>D7DMR0_METV0</name>
<dbReference type="HOGENOM" id="CLU_2602057_0_0_4"/>
<dbReference type="Proteomes" id="UP000000383">
    <property type="component" value="Chromosome"/>
</dbReference>
<dbReference type="EMBL" id="CP002056">
    <property type="protein sequence ID" value="ADI30837.1"/>
    <property type="molecule type" value="Genomic_DNA"/>
</dbReference>